<dbReference type="InterPro" id="IPR020806">
    <property type="entry name" value="PKS_PP-bd"/>
</dbReference>
<evidence type="ECO:0000313" key="4">
    <source>
        <dbReference type="EMBL" id="TWG24791.1"/>
    </source>
</evidence>
<evidence type="ECO:0000256" key="1">
    <source>
        <dbReference type="ARBA" id="ARBA00022450"/>
    </source>
</evidence>
<dbReference type="InterPro" id="IPR036736">
    <property type="entry name" value="ACP-like_sf"/>
</dbReference>
<dbReference type="InterPro" id="IPR009081">
    <property type="entry name" value="PP-bd_ACP"/>
</dbReference>
<reference evidence="4 5" key="1">
    <citation type="submission" date="2019-06" db="EMBL/GenBank/DDBJ databases">
        <title>Sequencing the genomes of 1000 actinobacteria strains.</title>
        <authorList>
            <person name="Klenk H.-P."/>
        </authorList>
    </citation>
    <scope>NUCLEOTIDE SEQUENCE [LARGE SCALE GENOMIC DNA]</scope>
    <source>
        <strain evidence="4 5">DSM 43866</strain>
    </source>
</reference>
<keyword evidence="1" id="KW-0596">Phosphopantetheine</keyword>
<dbReference type="OrthoDB" id="3693977at2"/>
<protein>
    <submittedName>
        <fullName evidence="4">Acyl carrier protein</fullName>
    </submittedName>
</protein>
<dbReference type="Gene3D" id="1.10.1200.10">
    <property type="entry name" value="ACP-like"/>
    <property type="match status" value="1"/>
</dbReference>
<organism evidence="4 5">
    <name type="scientific">Actinoplanes teichomyceticus</name>
    <dbReference type="NCBI Taxonomy" id="1867"/>
    <lineage>
        <taxon>Bacteria</taxon>
        <taxon>Bacillati</taxon>
        <taxon>Actinomycetota</taxon>
        <taxon>Actinomycetes</taxon>
        <taxon>Micromonosporales</taxon>
        <taxon>Micromonosporaceae</taxon>
        <taxon>Actinoplanes</taxon>
    </lineage>
</organism>
<evidence type="ECO:0000313" key="5">
    <source>
        <dbReference type="Proteomes" id="UP000320239"/>
    </source>
</evidence>
<dbReference type="Pfam" id="PF00550">
    <property type="entry name" value="PP-binding"/>
    <property type="match status" value="1"/>
</dbReference>
<evidence type="ECO:0000259" key="3">
    <source>
        <dbReference type="PROSITE" id="PS50075"/>
    </source>
</evidence>
<name>A0A561WLQ3_ACTTI</name>
<dbReference type="AlphaFoldDB" id="A0A561WLQ3"/>
<gene>
    <name evidence="4" type="ORF">FHX34_1021354</name>
</gene>
<dbReference type="SUPFAM" id="SSF47336">
    <property type="entry name" value="ACP-like"/>
    <property type="match status" value="1"/>
</dbReference>
<feature type="domain" description="Carrier" evidence="3">
    <location>
        <begin position="1"/>
        <end position="73"/>
    </location>
</feature>
<keyword evidence="5" id="KW-1185">Reference proteome</keyword>
<keyword evidence="2" id="KW-0597">Phosphoprotein</keyword>
<proteinExistence type="predicted"/>
<dbReference type="Proteomes" id="UP000320239">
    <property type="component" value="Unassembled WGS sequence"/>
</dbReference>
<dbReference type="GO" id="GO:0031177">
    <property type="term" value="F:phosphopantetheine binding"/>
    <property type="evidence" value="ECO:0007669"/>
    <property type="project" value="InterPro"/>
</dbReference>
<sequence length="76" mass="8262">MFDTVKKVLVSRFQVPAEDIEPEASLEDLELDSLDLVELATILESEYGVRITDDEIAEAKQVGAVADLAARKAATV</sequence>
<dbReference type="SMART" id="SM00823">
    <property type="entry name" value="PKS_PP"/>
    <property type="match status" value="1"/>
</dbReference>
<dbReference type="EMBL" id="VIWY01000002">
    <property type="protein sequence ID" value="TWG24791.1"/>
    <property type="molecule type" value="Genomic_DNA"/>
</dbReference>
<comment type="caution">
    <text evidence="4">The sequence shown here is derived from an EMBL/GenBank/DDBJ whole genome shotgun (WGS) entry which is preliminary data.</text>
</comment>
<dbReference type="PROSITE" id="PS50075">
    <property type="entry name" value="CARRIER"/>
    <property type="match status" value="1"/>
</dbReference>
<evidence type="ECO:0000256" key="2">
    <source>
        <dbReference type="ARBA" id="ARBA00022553"/>
    </source>
</evidence>
<accession>A0A561WLQ3</accession>
<dbReference type="RefSeq" id="WP_122977847.1">
    <property type="nucleotide sequence ID" value="NZ_BOMX01000107.1"/>
</dbReference>